<dbReference type="EMBL" id="BQXU01000062">
    <property type="protein sequence ID" value="GKT52158.1"/>
    <property type="molecule type" value="Genomic_DNA"/>
</dbReference>
<keyword evidence="2" id="KW-1185">Reference proteome</keyword>
<dbReference type="GeneID" id="73333141"/>
<reference evidence="1 2" key="1">
    <citation type="submission" date="2022-03" db="EMBL/GenBank/DDBJ databases">
        <title>Genome data of Colletotrichum spp.</title>
        <authorList>
            <person name="Utami Y.D."/>
            <person name="Hiruma K."/>
        </authorList>
    </citation>
    <scope>NUCLEOTIDE SEQUENCE [LARGE SCALE GENOMIC DNA]</scope>
    <source>
        <strain evidence="1 2">MAFF 239500</strain>
    </source>
</reference>
<gene>
    <name evidence="1" type="ORF">ColSpa_12339</name>
</gene>
<accession>A0AA37UTK6</accession>
<protein>
    <submittedName>
        <fullName evidence="1">FAD-dependent monooxygenase ltmM</fullName>
    </submittedName>
</protein>
<dbReference type="GO" id="GO:0004497">
    <property type="term" value="F:monooxygenase activity"/>
    <property type="evidence" value="ECO:0007669"/>
    <property type="project" value="UniProtKB-KW"/>
</dbReference>
<keyword evidence="1" id="KW-0560">Oxidoreductase</keyword>
<name>A0AA37UTK6_9PEZI</name>
<comment type="caution">
    <text evidence="1">The sequence shown here is derived from an EMBL/GenBank/DDBJ whole genome shotgun (WGS) entry which is preliminary data.</text>
</comment>
<evidence type="ECO:0000313" key="1">
    <source>
        <dbReference type="EMBL" id="GKT52158.1"/>
    </source>
</evidence>
<evidence type="ECO:0000313" key="2">
    <source>
        <dbReference type="Proteomes" id="UP001055115"/>
    </source>
</evidence>
<keyword evidence="1" id="KW-0503">Monooxygenase</keyword>
<proteinExistence type="predicted"/>
<dbReference type="AlphaFoldDB" id="A0AA37UTK6"/>
<dbReference type="RefSeq" id="XP_049134508.1">
    <property type="nucleotide sequence ID" value="XM_049278551.1"/>
</dbReference>
<sequence>MLEQTGIDFLVLGDGPTIAHQVGTGMAFFHGGARIFDQLDLFERLRDIASVFEPMYDWRPDGTQNVCVQSVSPFFDRTLGYPVLF</sequence>
<organism evidence="1 2">
    <name type="scientific">Colletotrichum spaethianum</name>
    <dbReference type="NCBI Taxonomy" id="700344"/>
    <lineage>
        <taxon>Eukaryota</taxon>
        <taxon>Fungi</taxon>
        <taxon>Dikarya</taxon>
        <taxon>Ascomycota</taxon>
        <taxon>Pezizomycotina</taxon>
        <taxon>Sordariomycetes</taxon>
        <taxon>Hypocreomycetidae</taxon>
        <taxon>Glomerellales</taxon>
        <taxon>Glomerellaceae</taxon>
        <taxon>Colletotrichum</taxon>
        <taxon>Colletotrichum spaethianum species complex</taxon>
    </lineage>
</organism>
<dbReference type="Proteomes" id="UP001055115">
    <property type="component" value="Unassembled WGS sequence"/>
</dbReference>